<name>A0A7R9IYL2_TIMCA</name>
<gene>
    <name evidence="1" type="ORF">TCMB3V08_LOCUS2057</name>
</gene>
<evidence type="ECO:0000313" key="1">
    <source>
        <dbReference type="EMBL" id="CAD7569315.1"/>
    </source>
</evidence>
<dbReference type="EMBL" id="OE179631">
    <property type="protein sequence ID" value="CAD7569315.1"/>
    <property type="molecule type" value="Genomic_DNA"/>
</dbReference>
<proteinExistence type="predicted"/>
<accession>A0A7R9IYL2</accession>
<reference evidence="1" key="1">
    <citation type="submission" date="2020-11" db="EMBL/GenBank/DDBJ databases">
        <authorList>
            <person name="Tran Van P."/>
        </authorList>
    </citation>
    <scope>NUCLEOTIDE SEQUENCE</scope>
</reference>
<organism evidence="1">
    <name type="scientific">Timema californicum</name>
    <name type="common">California timema</name>
    <name type="synonym">Walking stick</name>
    <dbReference type="NCBI Taxonomy" id="61474"/>
    <lineage>
        <taxon>Eukaryota</taxon>
        <taxon>Metazoa</taxon>
        <taxon>Ecdysozoa</taxon>
        <taxon>Arthropoda</taxon>
        <taxon>Hexapoda</taxon>
        <taxon>Insecta</taxon>
        <taxon>Pterygota</taxon>
        <taxon>Neoptera</taxon>
        <taxon>Polyneoptera</taxon>
        <taxon>Phasmatodea</taxon>
        <taxon>Timematodea</taxon>
        <taxon>Timematoidea</taxon>
        <taxon>Timematidae</taxon>
        <taxon>Timema</taxon>
    </lineage>
</organism>
<sequence length="66" mass="6999">MRKVLSLAAPQHPKNATKPIITPTTISSVAALNGGFPVQFPVWGLSLIKLVLLSQGILEALPVLQN</sequence>
<protein>
    <submittedName>
        <fullName evidence="1">(California timema) hypothetical protein</fullName>
    </submittedName>
</protein>
<dbReference type="AlphaFoldDB" id="A0A7R9IYL2"/>